<name>A0AC35F691_9BILA</name>
<evidence type="ECO:0000313" key="2">
    <source>
        <dbReference type="WBParaSite" id="PS1159_v2.g13479.t1"/>
    </source>
</evidence>
<protein>
    <submittedName>
        <fullName evidence="2">DUF4168 domain-containing protein</fullName>
    </submittedName>
</protein>
<proteinExistence type="predicted"/>
<dbReference type="Proteomes" id="UP000887580">
    <property type="component" value="Unplaced"/>
</dbReference>
<organism evidence="1 2">
    <name type="scientific">Panagrolaimus sp. PS1159</name>
    <dbReference type="NCBI Taxonomy" id="55785"/>
    <lineage>
        <taxon>Eukaryota</taxon>
        <taxon>Metazoa</taxon>
        <taxon>Ecdysozoa</taxon>
        <taxon>Nematoda</taxon>
        <taxon>Chromadorea</taxon>
        <taxon>Rhabditida</taxon>
        <taxon>Tylenchina</taxon>
        <taxon>Panagrolaimomorpha</taxon>
        <taxon>Panagrolaimoidea</taxon>
        <taxon>Panagrolaimidae</taxon>
        <taxon>Panagrolaimus</taxon>
    </lineage>
</organism>
<sequence length="160" mass="17521">MVASIFFFSLFFACVFGQEVPPVAPPAAGAPPPIVPALLQLDEPTKSKVESILIDQNLPLKDINSQVDAIFAAQSPSISSQYTVTKDAYLRAVAELESHHAEEIKSASPLAQAADAEIRKIANNDALTSLQQNREILQLYLAQTPEVQKELKQYAIFRRS</sequence>
<evidence type="ECO:0000313" key="1">
    <source>
        <dbReference type="Proteomes" id="UP000887580"/>
    </source>
</evidence>
<accession>A0AC35F691</accession>
<reference evidence="2" key="1">
    <citation type="submission" date="2022-11" db="UniProtKB">
        <authorList>
            <consortium name="WormBaseParasite"/>
        </authorList>
    </citation>
    <scope>IDENTIFICATION</scope>
</reference>
<dbReference type="WBParaSite" id="PS1159_v2.g13479.t1">
    <property type="protein sequence ID" value="PS1159_v2.g13479.t1"/>
    <property type="gene ID" value="PS1159_v2.g13479"/>
</dbReference>